<feature type="transmembrane region" description="Helical" evidence="1">
    <location>
        <begin position="28"/>
        <end position="46"/>
    </location>
</feature>
<dbReference type="RefSeq" id="WP_249737740.1">
    <property type="nucleotide sequence ID" value="NZ_JAKNCJ010000004.1"/>
</dbReference>
<protein>
    <submittedName>
        <fullName evidence="2">Uncharacterized protein</fullName>
    </submittedName>
</protein>
<evidence type="ECO:0000313" key="3">
    <source>
        <dbReference type="Proteomes" id="UP001203761"/>
    </source>
</evidence>
<sequence>MIGFFAWIAIALGGYSPSTVRERRIKGAAVGVVALLLCGGGTAMVISDADNFPQIRDVEDFHSWADGRYLEDFTDADAQRIADMIGGSPT</sequence>
<keyword evidence="1" id="KW-0472">Membrane</keyword>
<name>A0ABT0R1A2_9MICO</name>
<evidence type="ECO:0000256" key="1">
    <source>
        <dbReference type="SAM" id="Phobius"/>
    </source>
</evidence>
<dbReference type="Proteomes" id="UP001203761">
    <property type="component" value="Unassembled WGS sequence"/>
</dbReference>
<proteinExistence type="predicted"/>
<organism evidence="2 3">
    <name type="scientific">Brachybacterium equifaecis</name>
    <dbReference type="NCBI Taxonomy" id="2910770"/>
    <lineage>
        <taxon>Bacteria</taxon>
        <taxon>Bacillati</taxon>
        <taxon>Actinomycetota</taxon>
        <taxon>Actinomycetes</taxon>
        <taxon>Micrococcales</taxon>
        <taxon>Dermabacteraceae</taxon>
        <taxon>Brachybacterium</taxon>
    </lineage>
</organism>
<comment type="caution">
    <text evidence="2">The sequence shown here is derived from an EMBL/GenBank/DDBJ whole genome shotgun (WGS) entry which is preliminary data.</text>
</comment>
<keyword evidence="1" id="KW-0812">Transmembrane</keyword>
<keyword evidence="1" id="KW-1133">Transmembrane helix</keyword>
<dbReference type="EMBL" id="JAKNCJ010000004">
    <property type="protein sequence ID" value="MCL6423666.1"/>
    <property type="molecule type" value="Genomic_DNA"/>
</dbReference>
<gene>
    <name evidence="2" type="ORF">Bequi_09750</name>
</gene>
<keyword evidence="3" id="KW-1185">Reference proteome</keyword>
<reference evidence="2" key="1">
    <citation type="submission" date="2022-02" db="EMBL/GenBank/DDBJ databases">
        <authorList>
            <person name="Lee M."/>
            <person name="Kim S.-J."/>
            <person name="Jung M.-Y."/>
        </authorList>
    </citation>
    <scope>NUCLEOTIDE SEQUENCE</scope>
    <source>
        <strain evidence="2">JHP9</strain>
    </source>
</reference>
<accession>A0ABT0R1A2</accession>
<evidence type="ECO:0000313" key="2">
    <source>
        <dbReference type="EMBL" id="MCL6423666.1"/>
    </source>
</evidence>